<name>A0AA38Y998_9EURO</name>
<evidence type="ECO:0000313" key="3">
    <source>
        <dbReference type="Proteomes" id="UP001172681"/>
    </source>
</evidence>
<feature type="compositionally biased region" description="Polar residues" evidence="1">
    <location>
        <begin position="355"/>
        <end position="376"/>
    </location>
</feature>
<organism evidence="2 3">
    <name type="scientific">Knufia peltigerae</name>
    <dbReference type="NCBI Taxonomy" id="1002370"/>
    <lineage>
        <taxon>Eukaryota</taxon>
        <taxon>Fungi</taxon>
        <taxon>Dikarya</taxon>
        <taxon>Ascomycota</taxon>
        <taxon>Pezizomycotina</taxon>
        <taxon>Eurotiomycetes</taxon>
        <taxon>Chaetothyriomycetidae</taxon>
        <taxon>Chaetothyriales</taxon>
        <taxon>Trichomeriaceae</taxon>
        <taxon>Knufia</taxon>
    </lineage>
</organism>
<feature type="region of interest" description="Disordered" evidence="1">
    <location>
        <begin position="35"/>
        <end position="175"/>
    </location>
</feature>
<evidence type="ECO:0000256" key="1">
    <source>
        <dbReference type="SAM" id="MobiDB-lite"/>
    </source>
</evidence>
<keyword evidence="3" id="KW-1185">Reference proteome</keyword>
<feature type="region of interest" description="Disordered" evidence="1">
    <location>
        <begin position="207"/>
        <end position="394"/>
    </location>
</feature>
<feature type="compositionally biased region" description="Polar residues" evidence="1">
    <location>
        <begin position="35"/>
        <end position="54"/>
    </location>
</feature>
<proteinExistence type="predicted"/>
<dbReference type="AlphaFoldDB" id="A0AA38Y998"/>
<sequence length="606" mass="64361">MARRKRSSSDSSSSATSQKRVAFEIPASLQQLSTISRSLATSTDSSRPSASQVRSQPAEPQPSSSPSQSSSIALSSFPVASHPNPRKFIIHKRSLPDAQSWPQPMTRPQSYNADATPPARLKNDSNSPAVVSVSEGTPAAVAPAHHLQLNANNAVSKAAPAPEPALKPGEAPSLTTHPNLIASLIAQKRAENEAMGFREKWAKLQAEYKKSKSAPKSTPSKTASKSPSSKTKSTPSKSASKSSTSKTASKSPTASSGPRSSRASAPDTAVPNSDVVVANRVSAPATGNSKKRKATRDSTKGLLTGDMKKANPTGDPRKQKGVHARQSTESESLLGSPVPSQVADVLEKPAHNVSRKGTSQSVSASSRPSTNNTPILQNREHQRPLPTAPAPTQIHASTEHASIPFLLSENTFGDQSHSRSQNPMSQIGQVPPYSNSPDVVQQHAYARASISRQNSQSQLKAYGSQAQLSSQTPVMGSNAYFARSPSMSGYYKMDMQGNFYNSDPSPTTQAGTNRFDAAEVYGRSSTPMGMTYSRHLGHNPNAYMVNMPRPTGTLPSYGAPMAPTTEQPKMQSSNTNMMMRAGDLVAGTNTKFNGSTNDGFVVPKRF</sequence>
<feature type="compositionally biased region" description="Polar residues" evidence="1">
    <location>
        <begin position="100"/>
        <end position="113"/>
    </location>
</feature>
<comment type="caution">
    <text evidence="2">The sequence shown here is derived from an EMBL/GenBank/DDBJ whole genome shotgun (WGS) entry which is preliminary data.</text>
</comment>
<protein>
    <submittedName>
        <fullName evidence="2">Uncharacterized protein</fullName>
    </submittedName>
</protein>
<feature type="region of interest" description="Disordered" evidence="1">
    <location>
        <begin position="1"/>
        <end position="22"/>
    </location>
</feature>
<dbReference type="EMBL" id="JAPDRN010000015">
    <property type="protein sequence ID" value="KAJ9640169.1"/>
    <property type="molecule type" value="Genomic_DNA"/>
</dbReference>
<feature type="compositionally biased region" description="Basic residues" evidence="1">
    <location>
        <begin position="84"/>
        <end position="93"/>
    </location>
</feature>
<feature type="compositionally biased region" description="Low complexity" evidence="1">
    <location>
        <begin position="157"/>
        <end position="172"/>
    </location>
</feature>
<gene>
    <name evidence="2" type="ORF">H2204_003394</name>
</gene>
<dbReference type="Proteomes" id="UP001172681">
    <property type="component" value="Unassembled WGS sequence"/>
</dbReference>
<accession>A0AA38Y998</accession>
<feature type="compositionally biased region" description="Low complexity" evidence="1">
    <location>
        <begin position="55"/>
        <end position="78"/>
    </location>
</feature>
<evidence type="ECO:0000313" key="2">
    <source>
        <dbReference type="EMBL" id="KAJ9640169.1"/>
    </source>
</evidence>
<feature type="compositionally biased region" description="Low complexity" evidence="1">
    <location>
        <begin position="214"/>
        <end position="266"/>
    </location>
</feature>
<reference evidence="2" key="1">
    <citation type="submission" date="2022-10" db="EMBL/GenBank/DDBJ databases">
        <title>Culturing micro-colonial fungi from biological soil crusts in the Mojave desert and describing Neophaeococcomyces mojavensis, and introducing the new genera and species Taxawa tesnikishii.</title>
        <authorList>
            <person name="Kurbessoian T."/>
            <person name="Stajich J.E."/>
        </authorList>
    </citation>
    <scope>NUCLEOTIDE SEQUENCE</scope>
    <source>
        <strain evidence="2">TK_35</strain>
    </source>
</reference>